<gene>
    <name evidence="1" type="ORF">SH580_15530</name>
</gene>
<dbReference type="EMBL" id="CP138858">
    <property type="protein sequence ID" value="WPJ94843.1"/>
    <property type="molecule type" value="Genomic_DNA"/>
</dbReference>
<name>A0ABZ0RID4_9BACT</name>
<dbReference type="RefSeq" id="WP_319831753.1">
    <property type="nucleotide sequence ID" value="NZ_CP138858.1"/>
</dbReference>
<proteinExistence type="predicted"/>
<accession>A0ABZ0RID4</accession>
<evidence type="ECO:0000313" key="1">
    <source>
        <dbReference type="EMBL" id="WPJ94843.1"/>
    </source>
</evidence>
<reference evidence="1 2" key="1">
    <citation type="submission" date="2023-11" db="EMBL/GenBank/DDBJ databases">
        <title>Coraliomargarita sp. nov., isolated from marine algae.</title>
        <authorList>
            <person name="Lee J.K."/>
            <person name="Baek J.H."/>
            <person name="Kim J.M."/>
            <person name="Choi D.G."/>
            <person name="Jeon C.O."/>
        </authorList>
    </citation>
    <scope>NUCLEOTIDE SEQUENCE [LARGE SCALE GENOMIC DNA]</scope>
    <source>
        <strain evidence="1 2">J2-16</strain>
    </source>
</reference>
<sequence length="211" mass="23723">MMKYPIRSGILAAVFAGFVINSLCSLALEARIGERRESIESRLFTSGGIVYRDETIESSRRKGMPYLKYFDYLPGSSDVRLYFKTADGRRPTSSELDDKRMSNGWDLHVVYINGKSAIEVYKRSEGITEHEFNHLMALHAGGSFWKRLSKEDKAEAVSAFGFEMVRDDGRVRAKKIGGDAVMFVDSEVDVRLAELNTSDLQEKAPVSVEGF</sequence>
<organism evidence="1 2">
    <name type="scientific">Coraliomargarita algicola</name>
    <dbReference type="NCBI Taxonomy" id="3092156"/>
    <lineage>
        <taxon>Bacteria</taxon>
        <taxon>Pseudomonadati</taxon>
        <taxon>Verrucomicrobiota</taxon>
        <taxon>Opitutia</taxon>
        <taxon>Puniceicoccales</taxon>
        <taxon>Coraliomargaritaceae</taxon>
        <taxon>Coraliomargarita</taxon>
    </lineage>
</organism>
<protein>
    <submittedName>
        <fullName evidence="1">Uncharacterized protein</fullName>
    </submittedName>
</protein>
<dbReference type="Proteomes" id="UP001324993">
    <property type="component" value="Chromosome"/>
</dbReference>
<evidence type="ECO:0000313" key="2">
    <source>
        <dbReference type="Proteomes" id="UP001324993"/>
    </source>
</evidence>
<keyword evidence="2" id="KW-1185">Reference proteome</keyword>